<evidence type="ECO:0008006" key="3">
    <source>
        <dbReference type="Google" id="ProtNLM"/>
    </source>
</evidence>
<organism evidence="1 2">
    <name type="scientific">Leptospira borgpetersenii str. Brem 328</name>
    <dbReference type="NCBI Taxonomy" id="1049780"/>
    <lineage>
        <taxon>Bacteria</taxon>
        <taxon>Pseudomonadati</taxon>
        <taxon>Spirochaetota</taxon>
        <taxon>Spirochaetia</taxon>
        <taxon>Leptospirales</taxon>
        <taxon>Leptospiraceae</taxon>
        <taxon>Leptospira</taxon>
    </lineage>
</organism>
<comment type="caution">
    <text evidence="1">The sequence shown here is derived from an EMBL/GenBank/DDBJ whole genome shotgun (WGS) entry which is preliminary data.</text>
</comment>
<sequence length="37" mass="4187">MSLNILQRVLKLHFTKGSSCKVLMRMNSSVVAYSKES</sequence>
<proteinExistence type="predicted"/>
<evidence type="ECO:0000313" key="1">
    <source>
        <dbReference type="EMBL" id="EMN17036.1"/>
    </source>
</evidence>
<dbReference type="AlphaFoldDB" id="A0ABC9SH54"/>
<protein>
    <recommendedName>
        <fullName evidence="3">Lipoprotein</fullName>
    </recommendedName>
</protein>
<gene>
    <name evidence="1" type="ORF">LEP1GSC056_1549</name>
</gene>
<reference evidence="1 2" key="1">
    <citation type="submission" date="2013-01" db="EMBL/GenBank/DDBJ databases">
        <authorList>
            <person name="Harkins D.M."/>
            <person name="Durkin A.S."/>
            <person name="Brinkac L.M."/>
            <person name="Haft D.H."/>
            <person name="Selengut J.D."/>
            <person name="Sanka R."/>
            <person name="DePew J."/>
            <person name="Purushe J."/>
            <person name="Hartskeerl R.A."/>
            <person name="Ahmed A."/>
            <person name="van der Linden H."/>
            <person name="Goris M.G.A."/>
            <person name="Vinetz J.M."/>
            <person name="Sutton G.G."/>
            <person name="Nierman W.C."/>
            <person name="Fouts D.E."/>
        </authorList>
    </citation>
    <scope>NUCLEOTIDE SEQUENCE [LARGE SCALE GENOMIC DNA]</scope>
    <source>
        <strain evidence="1 2">Brem 328</strain>
    </source>
</reference>
<accession>A0ABC9SH54</accession>
<evidence type="ECO:0000313" key="2">
    <source>
        <dbReference type="Proteomes" id="UP000012166"/>
    </source>
</evidence>
<dbReference type="EMBL" id="AHMS02000030">
    <property type="protein sequence ID" value="EMN17036.1"/>
    <property type="molecule type" value="Genomic_DNA"/>
</dbReference>
<name>A0ABC9SH54_LEPBO</name>
<dbReference type="Proteomes" id="UP000012166">
    <property type="component" value="Unassembled WGS sequence"/>
</dbReference>